<protein>
    <submittedName>
        <fullName evidence="1">Formin-like protein 5 isoform E</fullName>
    </submittedName>
</protein>
<reference evidence="1 2" key="1">
    <citation type="submission" date="2018-09" db="EMBL/GenBank/DDBJ databases">
        <title>A high-quality reference genome of wild soybean provides a powerful tool to mine soybean genomes.</title>
        <authorList>
            <person name="Xie M."/>
            <person name="Chung C.Y.L."/>
            <person name="Li M.-W."/>
            <person name="Wong F.-L."/>
            <person name="Chan T.-F."/>
            <person name="Lam H.-M."/>
        </authorList>
    </citation>
    <scope>NUCLEOTIDE SEQUENCE [LARGE SCALE GENOMIC DNA]</scope>
    <source>
        <strain evidence="2">cv. W05</strain>
        <tissue evidence="1">Hypocotyl of etiolated seedlings</tissue>
    </source>
</reference>
<evidence type="ECO:0000313" key="1">
    <source>
        <dbReference type="EMBL" id="RZB75720.1"/>
    </source>
</evidence>
<dbReference type="AlphaFoldDB" id="A0A445HQ36"/>
<evidence type="ECO:0000313" key="2">
    <source>
        <dbReference type="Proteomes" id="UP000289340"/>
    </source>
</evidence>
<comment type="caution">
    <text evidence="1">The sequence shown here is derived from an EMBL/GenBank/DDBJ whole genome shotgun (WGS) entry which is preliminary data.</text>
</comment>
<accession>A0A445HQ36</accession>
<name>A0A445HQ36_GLYSO</name>
<organism evidence="1 2">
    <name type="scientific">Glycine soja</name>
    <name type="common">Wild soybean</name>
    <dbReference type="NCBI Taxonomy" id="3848"/>
    <lineage>
        <taxon>Eukaryota</taxon>
        <taxon>Viridiplantae</taxon>
        <taxon>Streptophyta</taxon>
        <taxon>Embryophyta</taxon>
        <taxon>Tracheophyta</taxon>
        <taxon>Spermatophyta</taxon>
        <taxon>Magnoliopsida</taxon>
        <taxon>eudicotyledons</taxon>
        <taxon>Gunneridae</taxon>
        <taxon>Pentapetalae</taxon>
        <taxon>rosids</taxon>
        <taxon>fabids</taxon>
        <taxon>Fabales</taxon>
        <taxon>Fabaceae</taxon>
        <taxon>Papilionoideae</taxon>
        <taxon>50 kb inversion clade</taxon>
        <taxon>NPAAA clade</taxon>
        <taxon>indigoferoid/millettioid clade</taxon>
        <taxon>Phaseoleae</taxon>
        <taxon>Glycine</taxon>
        <taxon>Glycine subgen. Soja</taxon>
    </lineage>
</organism>
<gene>
    <name evidence="1" type="ORF">D0Y65_034279</name>
</gene>
<keyword evidence="2" id="KW-1185">Reference proteome</keyword>
<sequence length="94" mass="10876">MEETKDEEVEFVKDFLGMVLLNNVGWFSDFDASTPTQVFVFVWSCVFDRFLWWGLAGLDLIRQKVLIFGANPWLVLRDATLKGDEGIEWGLGLW</sequence>
<dbReference type="EMBL" id="QZWG01000012">
    <property type="protein sequence ID" value="RZB75720.1"/>
    <property type="molecule type" value="Genomic_DNA"/>
</dbReference>
<dbReference type="Proteomes" id="UP000289340">
    <property type="component" value="Chromosome 12"/>
</dbReference>
<proteinExistence type="predicted"/>